<dbReference type="OrthoDB" id="4557435at2"/>
<name>A0A4R4VUA9_9PSEU</name>
<reference evidence="2 3" key="1">
    <citation type="submission" date="2019-03" db="EMBL/GenBank/DDBJ databases">
        <title>Draft genome sequences of novel Actinobacteria.</title>
        <authorList>
            <person name="Sahin N."/>
            <person name="Ay H."/>
            <person name="Saygin H."/>
        </authorList>
    </citation>
    <scope>NUCLEOTIDE SEQUENCE [LARGE SCALE GENOMIC DNA]</scope>
    <source>
        <strain evidence="2 3">16K309</strain>
    </source>
</reference>
<proteinExistence type="predicted"/>
<evidence type="ECO:0000259" key="1">
    <source>
        <dbReference type="Pfam" id="PF21891"/>
    </source>
</evidence>
<protein>
    <recommendedName>
        <fullName evidence="1">DUF6917 domain-containing protein</fullName>
    </recommendedName>
</protein>
<dbReference type="Proteomes" id="UP000295674">
    <property type="component" value="Unassembled WGS sequence"/>
</dbReference>
<organism evidence="2 3">
    <name type="scientific">Saccharopolyspora terrae</name>
    <dbReference type="NCBI Taxonomy" id="2530384"/>
    <lineage>
        <taxon>Bacteria</taxon>
        <taxon>Bacillati</taxon>
        <taxon>Actinomycetota</taxon>
        <taxon>Actinomycetes</taxon>
        <taxon>Pseudonocardiales</taxon>
        <taxon>Pseudonocardiaceae</taxon>
        <taxon>Saccharopolyspora</taxon>
    </lineage>
</organism>
<accession>A0A4R4VUA9</accession>
<keyword evidence="3" id="KW-1185">Reference proteome</keyword>
<dbReference type="Pfam" id="PF21891">
    <property type="entry name" value="DUF6917"/>
    <property type="match status" value="1"/>
</dbReference>
<gene>
    <name evidence="2" type="ORF">E1181_05395</name>
</gene>
<evidence type="ECO:0000313" key="3">
    <source>
        <dbReference type="Proteomes" id="UP000295674"/>
    </source>
</evidence>
<dbReference type="EMBL" id="SMKS01000005">
    <property type="protein sequence ID" value="TDD08911.1"/>
    <property type="molecule type" value="Genomic_DNA"/>
</dbReference>
<feature type="domain" description="DUF6917" evidence="1">
    <location>
        <begin position="8"/>
        <end position="131"/>
    </location>
</feature>
<comment type="caution">
    <text evidence="2">The sequence shown here is derived from an EMBL/GenBank/DDBJ whole genome shotgun (WGS) entry which is preliminary data.</text>
</comment>
<dbReference type="AlphaFoldDB" id="A0A4R4VUA9"/>
<dbReference type="RefSeq" id="WP_132672782.1">
    <property type="nucleotide sequence ID" value="NZ_SMKS01000005.1"/>
</dbReference>
<dbReference type="InterPro" id="IPR054210">
    <property type="entry name" value="DUF6917"/>
</dbReference>
<sequence length="151" mass="16623">MNPEEDGPKRTLTARVVKVLVHHRRERGMSLEPHASRCVRAGDVHELVTTDHVETASGARIDRVAFLGFAEFDHGGVIDRGDRLRIADRVVGTVLGFDACHFPNHYNILIHTETPLSGGDLDLRPEEQLTFAQPPEATASGVGLSSHRRGF</sequence>
<evidence type="ECO:0000313" key="2">
    <source>
        <dbReference type="EMBL" id="TDD08911.1"/>
    </source>
</evidence>